<protein>
    <submittedName>
        <fullName evidence="1">Uncharacterized protein</fullName>
    </submittedName>
</protein>
<sequence>MNTNKLQSFAAEARTSLMKAVRARIDAALEPNSLAQSDSPRAYRELTEEIQRNGGGEQGRAKTAERHAYRWFNRIIALRYMDANEFTGVHVVSGEELDNPNALPAVLSAAKRGEFEDEIFGGVGTKSKVLPTIQALLFVFN</sequence>
<reference evidence="3 4" key="1">
    <citation type="journal article" date="2019" name="Nat. Med.">
        <title>A library of human gut bacterial isolates paired with longitudinal multiomics data enables mechanistic microbiome research.</title>
        <authorList>
            <person name="Poyet M."/>
            <person name="Groussin M."/>
            <person name="Gibbons S.M."/>
            <person name="Avila-Pacheco J."/>
            <person name="Jiang X."/>
            <person name="Kearney S.M."/>
            <person name="Perrotta A.R."/>
            <person name="Berdy B."/>
            <person name="Zhao S."/>
            <person name="Lieberman T.D."/>
            <person name="Swanson P.K."/>
            <person name="Smith M."/>
            <person name="Roesemann S."/>
            <person name="Alexander J.E."/>
            <person name="Rich S.A."/>
            <person name="Livny J."/>
            <person name="Vlamakis H."/>
            <person name="Clish C."/>
            <person name="Bullock K."/>
            <person name="Deik A."/>
            <person name="Scott J."/>
            <person name="Pierce K.A."/>
            <person name="Xavier R.J."/>
            <person name="Alm E.J."/>
        </authorList>
    </citation>
    <scope>NUCLEOTIDE SEQUENCE [LARGE SCALE GENOMIC DNA]</scope>
    <source>
        <strain evidence="2 3">BIOML-A166</strain>
        <strain evidence="1 4">BIOML-A320</strain>
    </source>
</reference>
<name>A0A6A2S825_BIFLN</name>
<evidence type="ECO:0000313" key="4">
    <source>
        <dbReference type="Proteomes" id="UP000478746"/>
    </source>
</evidence>
<evidence type="ECO:0000313" key="2">
    <source>
        <dbReference type="EMBL" id="KAB7134591.1"/>
    </source>
</evidence>
<organism evidence="1 4">
    <name type="scientific">Bifidobacterium longum</name>
    <dbReference type="NCBI Taxonomy" id="216816"/>
    <lineage>
        <taxon>Bacteria</taxon>
        <taxon>Bacillati</taxon>
        <taxon>Actinomycetota</taxon>
        <taxon>Actinomycetes</taxon>
        <taxon>Bifidobacteriales</taxon>
        <taxon>Bifidobacteriaceae</taxon>
        <taxon>Bifidobacterium</taxon>
    </lineage>
</organism>
<proteinExistence type="predicted"/>
<dbReference type="Proteomes" id="UP000461165">
    <property type="component" value="Unassembled WGS sequence"/>
</dbReference>
<dbReference type="Proteomes" id="UP000478746">
    <property type="component" value="Unassembled WGS sequence"/>
</dbReference>
<evidence type="ECO:0000313" key="1">
    <source>
        <dbReference type="EMBL" id="KAB6837592.1"/>
    </source>
</evidence>
<dbReference type="EMBL" id="WEAY01000013">
    <property type="protein sequence ID" value="KAB6837592.1"/>
    <property type="molecule type" value="Genomic_DNA"/>
</dbReference>
<dbReference type="AlphaFoldDB" id="A0A6A2S825"/>
<evidence type="ECO:0000313" key="3">
    <source>
        <dbReference type="Proteomes" id="UP000461165"/>
    </source>
</evidence>
<dbReference type="EMBL" id="WDVF01000013">
    <property type="protein sequence ID" value="KAB7134591.1"/>
    <property type="molecule type" value="Genomic_DNA"/>
</dbReference>
<accession>A0A6A2S825</accession>
<comment type="caution">
    <text evidence="1">The sequence shown here is derived from an EMBL/GenBank/DDBJ whole genome shotgun (WGS) entry which is preliminary data.</text>
</comment>
<gene>
    <name evidence="2" type="ORF">GBC97_07955</name>
    <name evidence="1" type="ORF">GBK08_08065</name>
</gene>